<proteinExistence type="predicted"/>
<feature type="region of interest" description="Disordered" evidence="1">
    <location>
        <begin position="103"/>
        <end position="128"/>
    </location>
</feature>
<protein>
    <recommendedName>
        <fullName evidence="4">Leucine rich repeat (LRR) protein</fullName>
    </recommendedName>
</protein>
<gene>
    <name evidence="2" type="ORF">Ate02nite_42890</name>
</gene>
<dbReference type="SUPFAM" id="SSF48371">
    <property type="entry name" value="ARM repeat"/>
    <property type="match status" value="1"/>
</dbReference>
<dbReference type="Proteomes" id="UP000623608">
    <property type="component" value="Unassembled WGS sequence"/>
</dbReference>
<sequence length="403" mass="44300">MHRGVDPVIRAGLLDDPEESVRVNAIGSPKQRPLDDETVSRLLDRVFTGSFPTGLMTEAEVRSEMWFGIADCWRIARVHPNPKVRAWVGWTVREADDPLLSDPDSGVRAAAEKGFADAHRARQPEELPERVSRATSWILQQPLSRALVERVLERGEPEELRWVARNATTPPDAVTVLLSHPDAEVRAGVAERNDLTGEQLLRLVEDPAVEVRTTVSVHPGLSEEQRAGIDIDASWPVYDRSNAEAPVVWARSVNPLLRRRAAGNPGLPADMMLALADDPDPGVRLMIADCHAETAPAELLLRCYLEHDGRGRDWLREHPRFPGGGLARFADHADPAVRKLVALDPEAAPELIARLLADADPGVRKVMAACPRLPRERIVALLDDPALGEIAAANPALPVECMR</sequence>
<keyword evidence="3" id="KW-1185">Reference proteome</keyword>
<dbReference type="InterPro" id="IPR011989">
    <property type="entry name" value="ARM-like"/>
</dbReference>
<dbReference type="Gene3D" id="1.25.10.10">
    <property type="entry name" value="Leucine-rich Repeat Variant"/>
    <property type="match status" value="2"/>
</dbReference>
<evidence type="ECO:0000256" key="1">
    <source>
        <dbReference type="SAM" id="MobiDB-lite"/>
    </source>
</evidence>
<comment type="caution">
    <text evidence="2">The sequence shown here is derived from an EMBL/GenBank/DDBJ whole genome shotgun (WGS) entry which is preliminary data.</text>
</comment>
<name>A0A919TTR7_9ACTN</name>
<evidence type="ECO:0000313" key="2">
    <source>
        <dbReference type="EMBL" id="GIF21559.1"/>
    </source>
</evidence>
<feature type="compositionally biased region" description="Basic and acidic residues" evidence="1">
    <location>
        <begin position="110"/>
        <end position="128"/>
    </location>
</feature>
<dbReference type="EMBL" id="BOMY01000030">
    <property type="protein sequence ID" value="GIF21559.1"/>
    <property type="molecule type" value="Genomic_DNA"/>
</dbReference>
<reference evidence="2" key="1">
    <citation type="submission" date="2021-01" db="EMBL/GenBank/DDBJ databases">
        <title>Whole genome shotgun sequence of Actinoplanes tereljensis NBRC 105297.</title>
        <authorList>
            <person name="Komaki H."/>
            <person name="Tamura T."/>
        </authorList>
    </citation>
    <scope>NUCLEOTIDE SEQUENCE</scope>
    <source>
        <strain evidence="2">NBRC 105297</strain>
    </source>
</reference>
<dbReference type="InterPro" id="IPR016024">
    <property type="entry name" value="ARM-type_fold"/>
</dbReference>
<evidence type="ECO:0000313" key="3">
    <source>
        <dbReference type="Proteomes" id="UP000623608"/>
    </source>
</evidence>
<evidence type="ECO:0008006" key="4">
    <source>
        <dbReference type="Google" id="ProtNLM"/>
    </source>
</evidence>
<accession>A0A919TTR7</accession>
<dbReference type="AlphaFoldDB" id="A0A919TTR7"/>
<organism evidence="2 3">
    <name type="scientific">Paractinoplanes tereljensis</name>
    <dbReference type="NCBI Taxonomy" id="571912"/>
    <lineage>
        <taxon>Bacteria</taxon>
        <taxon>Bacillati</taxon>
        <taxon>Actinomycetota</taxon>
        <taxon>Actinomycetes</taxon>
        <taxon>Micromonosporales</taxon>
        <taxon>Micromonosporaceae</taxon>
        <taxon>Paractinoplanes</taxon>
    </lineage>
</organism>